<protein>
    <submittedName>
        <fullName evidence="1">Uncharacterized protein</fullName>
    </submittedName>
</protein>
<accession>A0A133KGK9</accession>
<sequence length="48" mass="5691">MSRDCRIFDSISILVSIMTPANPQMKRYGDKLRFFKPKCTNYNLFKNT</sequence>
<evidence type="ECO:0000313" key="1">
    <source>
        <dbReference type="EMBL" id="KWZ78666.1"/>
    </source>
</evidence>
<dbReference type="Proteomes" id="UP000070376">
    <property type="component" value="Unassembled WGS sequence"/>
</dbReference>
<dbReference type="EMBL" id="LRPN01000139">
    <property type="protein sequence ID" value="KWZ78666.1"/>
    <property type="molecule type" value="Genomic_DNA"/>
</dbReference>
<dbReference type="AlphaFoldDB" id="A0A133KGK9"/>
<name>A0A133KGK9_HEYCO</name>
<proteinExistence type="predicted"/>
<reference evidence="2" key="1">
    <citation type="submission" date="2016-01" db="EMBL/GenBank/DDBJ databases">
        <authorList>
            <person name="Mitreva M."/>
            <person name="Pepin K.H."/>
            <person name="Mihindukulasuriya K.A."/>
            <person name="Fulton R."/>
            <person name="Fronick C."/>
            <person name="O'Laughlin M."/>
            <person name="Miner T."/>
            <person name="Herter B."/>
            <person name="Rosa B.A."/>
            <person name="Cordes M."/>
            <person name="Tomlinson C."/>
            <person name="Wollam A."/>
            <person name="Palsikar V.B."/>
            <person name="Mardis E.R."/>
            <person name="Wilson R.K."/>
        </authorList>
    </citation>
    <scope>NUCLEOTIDE SEQUENCE [LARGE SCALE GENOMIC DNA]</scope>
    <source>
        <strain evidence="2">GED7749B</strain>
    </source>
</reference>
<organism evidence="1 2">
    <name type="scientific">Heyndrickxia coagulans</name>
    <name type="common">Weizmannia coagulans</name>
    <dbReference type="NCBI Taxonomy" id="1398"/>
    <lineage>
        <taxon>Bacteria</taxon>
        <taxon>Bacillati</taxon>
        <taxon>Bacillota</taxon>
        <taxon>Bacilli</taxon>
        <taxon>Bacillales</taxon>
        <taxon>Bacillaceae</taxon>
        <taxon>Heyndrickxia</taxon>
    </lineage>
</organism>
<gene>
    <name evidence="1" type="ORF">HMPREF3213_02950</name>
</gene>
<comment type="caution">
    <text evidence="1">The sequence shown here is derived from an EMBL/GenBank/DDBJ whole genome shotgun (WGS) entry which is preliminary data.</text>
</comment>
<evidence type="ECO:0000313" key="2">
    <source>
        <dbReference type="Proteomes" id="UP000070376"/>
    </source>
</evidence>